<dbReference type="InterPro" id="IPR041577">
    <property type="entry name" value="RT_RNaseH_2"/>
</dbReference>
<dbReference type="InterPro" id="IPR043128">
    <property type="entry name" value="Rev_trsase/Diguanyl_cyclase"/>
</dbReference>
<dbReference type="InterPro" id="IPR051320">
    <property type="entry name" value="Viral_Replic_Matur_Polypro"/>
</dbReference>
<reference evidence="2" key="1">
    <citation type="submission" date="2024-01" db="EMBL/GenBank/DDBJ databases">
        <authorList>
            <person name="Webb A."/>
        </authorList>
    </citation>
    <scope>NUCLEOTIDE SEQUENCE</scope>
    <source>
        <strain evidence="2">Pm1</strain>
    </source>
</reference>
<evidence type="ECO:0000259" key="1">
    <source>
        <dbReference type="Pfam" id="PF17919"/>
    </source>
</evidence>
<comment type="caution">
    <text evidence="2">The sequence shown here is derived from an EMBL/GenBank/DDBJ whole genome shotgun (WGS) entry which is preliminary data.</text>
</comment>
<dbReference type="PANTHER" id="PTHR33064">
    <property type="entry name" value="POL PROTEIN"/>
    <property type="match status" value="1"/>
</dbReference>
<feature type="domain" description="Reverse transcriptase/retrotransposon-derived protein RNase H-like" evidence="1">
    <location>
        <begin position="60"/>
        <end position="122"/>
    </location>
</feature>
<name>A0AAV1TUR7_9STRA</name>
<dbReference type="EMBL" id="CAKLBY020000097">
    <property type="protein sequence ID" value="CAK7926086.1"/>
    <property type="molecule type" value="Genomic_DNA"/>
</dbReference>
<dbReference type="Proteomes" id="UP001162060">
    <property type="component" value="Unassembled WGS sequence"/>
</dbReference>
<evidence type="ECO:0000313" key="2">
    <source>
        <dbReference type="EMBL" id="CAK7926086.1"/>
    </source>
</evidence>
<gene>
    <name evidence="2" type="ORF">PM001_LOCUS11236</name>
</gene>
<sequence>MKSLLGSLNYYRRFMDNYAIFVSVLYELKEVDFHEWRQKCKDGHHSVTTGEVEEKWSRVQVAFALLKKKITAAPILRHSDPSKEAVINVYLSEWVISASLVQDNEGLITPVTFTSRTPKPTSLTTIPWRKRC</sequence>
<dbReference type="AlphaFoldDB" id="A0AAV1TUR7"/>
<proteinExistence type="predicted"/>
<dbReference type="PANTHER" id="PTHR33064:SF37">
    <property type="entry name" value="RIBONUCLEASE H"/>
    <property type="match status" value="1"/>
</dbReference>
<organism evidence="2 3">
    <name type="scientific">Peronospora matthiolae</name>
    <dbReference type="NCBI Taxonomy" id="2874970"/>
    <lineage>
        <taxon>Eukaryota</taxon>
        <taxon>Sar</taxon>
        <taxon>Stramenopiles</taxon>
        <taxon>Oomycota</taxon>
        <taxon>Peronosporomycetes</taxon>
        <taxon>Peronosporales</taxon>
        <taxon>Peronosporaceae</taxon>
        <taxon>Peronospora</taxon>
    </lineage>
</organism>
<dbReference type="Pfam" id="PF17919">
    <property type="entry name" value="RT_RNaseH_2"/>
    <property type="match status" value="1"/>
</dbReference>
<evidence type="ECO:0000313" key="3">
    <source>
        <dbReference type="Proteomes" id="UP001162060"/>
    </source>
</evidence>
<dbReference type="Gene3D" id="3.30.70.270">
    <property type="match status" value="1"/>
</dbReference>
<protein>
    <recommendedName>
        <fullName evidence="1">Reverse transcriptase/retrotransposon-derived protein RNase H-like domain-containing protein</fullName>
    </recommendedName>
</protein>
<dbReference type="SUPFAM" id="SSF56672">
    <property type="entry name" value="DNA/RNA polymerases"/>
    <property type="match status" value="1"/>
</dbReference>
<accession>A0AAV1TUR7</accession>
<dbReference type="InterPro" id="IPR043502">
    <property type="entry name" value="DNA/RNA_pol_sf"/>
</dbReference>